<evidence type="ECO:0000313" key="1">
    <source>
        <dbReference type="EMBL" id="GAI04148.1"/>
    </source>
</evidence>
<evidence type="ECO:0008006" key="2">
    <source>
        <dbReference type="Google" id="ProtNLM"/>
    </source>
</evidence>
<comment type="caution">
    <text evidence="1">The sequence shown here is derived from an EMBL/GenBank/DDBJ whole genome shotgun (WGS) entry which is preliminary data.</text>
</comment>
<name>X1KBZ8_9ZZZZ</name>
<dbReference type="AlphaFoldDB" id="X1KBZ8"/>
<proteinExistence type="predicted"/>
<dbReference type="EMBL" id="BARV01012461">
    <property type="protein sequence ID" value="GAI04148.1"/>
    <property type="molecule type" value="Genomic_DNA"/>
</dbReference>
<organism evidence="1">
    <name type="scientific">marine sediment metagenome</name>
    <dbReference type="NCBI Taxonomy" id="412755"/>
    <lineage>
        <taxon>unclassified sequences</taxon>
        <taxon>metagenomes</taxon>
        <taxon>ecological metagenomes</taxon>
    </lineage>
</organism>
<sequence length="66" mass="7383">DDVSKSLLELSDGTLESGELQKRVAEAMKKSTRTVQNRIGELVRLGALRPTRQGAKVYYQKSDIFT</sequence>
<gene>
    <name evidence="1" type="ORF">S06H3_23066</name>
</gene>
<reference evidence="1" key="1">
    <citation type="journal article" date="2014" name="Front. Microbiol.">
        <title>High frequency of phylogenetically diverse reductive dehalogenase-homologous genes in deep subseafloor sedimentary metagenomes.</title>
        <authorList>
            <person name="Kawai M."/>
            <person name="Futagami T."/>
            <person name="Toyoda A."/>
            <person name="Takaki Y."/>
            <person name="Nishi S."/>
            <person name="Hori S."/>
            <person name="Arai W."/>
            <person name="Tsubouchi T."/>
            <person name="Morono Y."/>
            <person name="Uchiyama I."/>
            <person name="Ito T."/>
            <person name="Fujiyama A."/>
            <person name="Inagaki F."/>
            <person name="Takami H."/>
        </authorList>
    </citation>
    <scope>NUCLEOTIDE SEQUENCE</scope>
    <source>
        <strain evidence="1">Expedition CK06-06</strain>
    </source>
</reference>
<protein>
    <recommendedName>
        <fullName evidence="2">Helix-turn-helix type 11 domain-containing protein</fullName>
    </recommendedName>
</protein>
<accession>X1KBZ8</accession>
<feature type="non-terminal residue" evidence="1">
    <location>
        <position position="1"/>
    </location>
</feature>